<name>A0A1G6HEX4_9GAMM</name>
<evidence type="ECO:0000313" key="7">
    <source>
        <dbReference type="Proteomes" id="UP000242317"/>
    </source>
</evidence>
<protein>
    <submittedName>
        <fullName evidence="6">CorA-like Mg2+ transporter protein</fullName>
    </submittedName>
</protein>
<dbReference type="PANTHER" id="PTHR46494:SF1">
    <property type="entry name" value="CORA FAMILY METAL ION TRANSPORTER (EUROFUNG)"/>
    <property type="match status" value="1"/>
</dbReference>
<keyword evidence="7" id="KW-1185">Reference proteome</keyword>
<proteinExistence type="predicted"/>
<dbReference type="GO" id="GO:0000287">
    <property type="term" value="F:magnesium ion binding"/>
    <property type="evidence" value="ECO:0007669"/>
    <property type="project" value="TreeGrafter"/>
</dbReference>
<organism evidence="6 7">
    <name type="scientific">Acinetobacter marinus</name>
    <dbReference type="NCBI Taxonomy" id="281375"/>
    <lineage>
        <taxon>Bacteria</taxon>
        <taxon>Pseudomonadati</taxon>
        <taxon>Pseudomonadota</taxon>
        <taxon>Gammaproteobacteria</taxon>
        <taxon>Moraxellales</taxon>
        <taxon>Moraxellaceae</taxon>
        <taxon>Acinetobacter</taxon>
    </lineage>
</organism>
<reference evidence="7" key="1">
    <citation type="submission" date="2016-09" db="EMBL/GenBank/DDBJ databases">
        <authorList>
            <person name="Varghese N."/>
            <person name="Submissions S."/>
        </authorList>
    </citation>
    <scope>NUCLEOTIDE SEQUENCE [LARGE SCALE GENOMIC DNA]</scope>
    <source>
        <strain evidence="7">ANC 3699</strain>
    </source>
</reference>
<evidence type="ECO:0000256" key="5">
    <source>
        <dbReference type="SAM" id="Phobius"/>
    </source>
</evidence>
<dbReference type="Gene3D" id="1.20.58.340">
    <property type="entry name" value="Magnesium transport protein CorA, transmembrane region"/>
    <property type="match status" value="1"/>
</dbReference>
<evidence type="ECO:0000256" key="4">
    <source>
        <dbReference type="ARBA" id="ARBA00023136"/>
    </source>
</evidence>
<dbReference type="InterPro" id="IPR045863">
    <property type="entry name" value="CorA_TM1_TM2"/>
</dbReference>
<keyword evidence="2 5" id="KW-0812">Transmembrane</keyword>
<evidence type="ECO:0000256" key="2">
    <source>
        <dbReference type="ARBA" id="ARBA00022692"/>
    </source>
</evidence>
<keyword evidence="3 5" id="KW-1133">Transmembrane helix</keyword>
<dbReference type="GO" id="GO:0005886">
    <property type="term" value="C:plasma membrane"/>
    <property type="evidence" value="ECO:0007669"/>
    <property type="project" value="UniProtKB-SubCell"/>
</dbReference>
<dbReference type="Pfam" id="PF01544">
    <property type="entry name" value="CorA"/>
    <property type="match status" value="1"/>
</dbReference>
<dbReference type="Proteomes" id="UP000242317">
    <property type="component" value="Unassembled WGS sequence"/>
</dbReference>
<dbReference type="EMBL" id="FMYK01000002">
    <property type="protein sequence ID" value="SDB92790.1"/>
    <property type="molecule type" value="Genomic_DNA"/>
</dbReference>
<comment type="subcellular location">
    <subcellularLocation>
        <location evidence="1">Cell membrane</location>
        <topology evidence="1">Multi-pass membrane protein</topology>
    </subcellularLocation>
</comment>
<dbReference type="GO" id="GO:0015095">
    <property type="term" value="F:magnesium ion transmembrane transporter activity"/>
    <property type="evidence" value="ECO:0007669"/>
    <property type="project" value="TreeGrafter"/>
</dbReference>
<evidence type="ECO:0000256" key="3">
    <source>
        <dbReference type="ARBA" id="ARBA00022989"/>
    </source>
</evidence>
<keyword evidence="4 5" id="KW-0472">Membrane</keyword>
<dbReference type="SUPFAM" id="SSF144083">
    <property type="entry name" value="Magnesium transport protein CorA, transmembrane region"/>
    <property type="match status" value="1"/>
</dbReference>
<dbReference type="GO" id="GO:0050897">
    <property type="term" value="F:cobalt ion binding"/>
    <property type="evidence" value="ECO:0007669"/>
    <property type="project" value="TreeGrafter"/>
</dbReference>
<dbReference type="InterPro" id="IPR002523">
    <property type="entry name" value="MgTranspt_CorA/ZnTranspt_ZntB"/>
</dbReference>
<dbReference type="PANTHER" id="PTHR46494">
    <property type="entry name" value="CORA FAMILY METAL ION TRANSPORTER (EUROFUNG)"/>
    <property type="match status" value="1"/>
</dbReference>
<dbReference type="OrthoDB" id="9803416at2"/>
<dbReference type="GO" id="GO:0015087">
    <property type="term" value="F:cobalt ion transmembrane transporter activity"/>
    <property type="evidence" value="ECO:0007669"/>
    <property type="project" value="TreeGrafter"/>
</dbReference>
<evidence type="ECO:0000256" key="1">
    <source>
        <dbReference type="ARBA" id="ARBA00004651"/>
    </source>
</evidence>
<accession>A0A1G6HEX4</accession>
<feature type="transmembrane region" description="Helical" evidence="5">
    <location>
        <begin position="37"/>
        <end position="56"/>
    </location>
</feature>
<evidence type="ECO:0000313" key="6">
    <source>
        <dbReference type="EMBL" id="SDB92790.1"/>
    </source>
</evidence>
<sequence>MRILAIITAVFEPLTLLTSIYGMNFEVLPGSKSPQGFWVMMAVMIVTTVALLYYFYRQHLVGRGEKSVIDLLADQHHQRSINLTWLLDYEPIKQTIKEVEKVVKR</sequence>
<gene>
    <name evidence="6" type="ORF">SAMN05421749_102164</name>
</gene>
<dbReference type="AlphaFoldDB" id="A0A1G6HEX4"/>